<dbReference type="GeneID" id="28981641"/>
<evidence type="ECO:0000256" key="4">
    <source>
        <dbReference type="ARBA" id="ARBA00023136"/>
    </source>
</evidence>
<dbReference type="Pfam" id="PF00149">
    <property type="entry name" value="Metallophos"/>
    <property type="match status" value="1"/>
</dbReference>
<evidence type="ECO:0000256" key="5">
    <source>
        <dbReference type="SAM" id="MobiDB-lite"/>
    </source>
</evidence>
<reference evidence="8 9" key="1">
    <citation type="submission" date="2015-03" db="EMBL/GenBank/DDBJ databases">
        <title>Genomics and transcriptomics of the oil-accumulating basidiomycete yeast T. oleaginosus allow insights into substrate utilization and the diverse evolutionary trajectories of mating systems in fungi.</title>
        <authorList>
            <consortium name="DOE Joint Genome Institute"/>
            <person name="Kourist R."/>
            <person name="Kracht O."/>
            <person name="Bracharz F."/>
            <person name="Lipzen A."/>
            <person name="Nolan M."/>
            <person name="Ohm R."/>
            <person name="Grigoriev I."/>
            <person name="Sun S."/>
            <person name="Heitman J."/>
            <person name="Bruck T."/>
            <person name="Nowrousian M."/>
        </authorList>
    </citation>
    <scope>NUCLEOTIDE SEQUENCE [LARGE SCALE GENOMIC DNA]</scope>
    <source>
        <strain evidence="8 9">IBC0246</strain>
    </source>
</reference>
<dbReference type="Proteomes" id="UP000053611">
    <property type="component" value="Unassembled WGS sequence"/>
</dbReference>
<dbReference type="RefSeq" id="XP_018275172.1">
    <property type="nucleotide sequence ID" value="XM_018421038.1"/>
</dbReference>
<dbReference type="OrthoDB" id="5977743at2759"/>
<dbReference type="InterPro" id="IPR004843">
    <property type="entry name" value="Calcineurin-like_PHP"/>
</dbReference>
<feature type="compositionally biased region" description="Low complexity" evidence="5">
    <location>
        <begin position="444"/>
        <end position="461"/>
    </location>
</feature>
<dbReference type="GO" id="GO:0016020">
    <property type="term" value="C:membrane"/>
    <property type="evidence" value="ECO:0007669"/>
    <property type="project" value="UniProtKB-SubCell"/>
</dbReference>
<dbReference type="InterPro" id="IPR033308">
    <property type="entry name" value="PGAP5/Cdc1/Ted1"/>
</dbReference>
<name>A0A0J0XC89_9TREE</name>
<dbReference type="InterPro" id="IPR029052">
    <property type="entry name" value="Metallo-depent_PP-like"/>
</dbReference>
<dbReference type="PANTHER" id="PTHR13315">
    <property type="entry name" value="METALLO PHOSPHOESTERASE RELATED"/>
    <property type="match status" value="1"/>
</dbReference>
<dbReference type="PANTHER" id="PTHR13315:SF4">
    <property type="entry name" value="METALLOPHOSPHOESTERASE, ISOFORM E"/>
    <property type="match status" value="1"/>
</dbReference>
<protein>
    <submittedName>
        <fullName evidence="8">Metallo-dependent phosphatase</fullName>
    </submittedName>
</protein>
<evidence type="ECO:0000256" key="1">
    <source>
        <dbReference type="ARBA" id="ARBA00004141"/>
    </source>
</evidence>
<gene>
    <name evidence="8" type="ORF">CC85DRAFT_266772</name>
</gene>
<dbReference type="STRING" id="879819.A0A0J0XC89"/>
<dbReference type="Gene3D" id="3.60.21.10">
    <property type="match status" value="1"/>
</dbReference>
<dbReference type="GO" id="GO:0005783">
    <property type="term" value="C:endoplasmic reticulum"/>
    <property type="evidence" value="ECO:0007669"/>
    <property type="project" value="TreeGrafter"/>
</dbReference>
<accession>A0A0J0XC89</accession>
<feature type="region of interest" description="Disordered" evidence="5">
    <location>
        <begin position="442"/>
        <end position="511"/>
    </location>
</feature>
<dbReference type="AlphaFoldDB" id="A0A0J0XC89"/>
<keyword evidence="9" id="KW-1185">Reference proteome</keyword>
<dbReference type="GO" id="GO:0016787">
    <property type="term" value="F:hydrolase activity"/>
    <property type="evidence" value="ECO:0007669"/>
    <property type="project" value="InterPro"/>
</dbReference>
<keyword evidence="4 6" id="KW-0472">Membrane</keyword>
<feature type="transmembrane region" description="Helical" evidence="6">
    <location>
        <begin position="575"/>
        <end position="597"/>
    </location>
</feature>
<organism evidence="8 9">
    <name type="scientific">Cutaneotrichosporon oleaginosum</name>
    <dbReference type="NCBI Taxonomy" id="879819"/>
    <lineage>
        <taxon>Eukaryota</taxon>
        <taxon>Fungi</taxon>
        <taxon>Dikarya</taxon>
        <taxon>Basidiomycota</taxon>
        <taxon>Agaricomycotina</taxon>
        <taxon>Tremellomycetes</taxon>
        <taxon>Trichosporonales</taxon>
        <taxon>Trichosporonaceae</taxon>
        <taxon>Cutaneotrichosporon</taxon>
    </lineage>
</organism>
<evidence type="ECO:0000313" key="9">
    <source>
        <dbReference type="Proteomes" id="UP000053611"/>
    </source>
</evidence>
<evidence type="ECO:0000256" key="3">
    <source>
        <dbReference type="ARBA" id="ARBA00022989"/>
    </source>
</evidence>
<feature type="transmembrane region" description="Helical" evidence="6">
    <location>
        <begin position="375"/>
        <end position="396"/>
    </location>
</feature>
<evidence type="ECO:0000256" key="6">
    <source>
        <dbReference type="SAM" id="Phobius"/>
    </source>
</evidence>
<keyword evidence="3 6" id="KW-1133">Transmembrane helix</keyword>
<evidence type="ECO:0000313" key="8">
    <source>
        <dbReference type="EMBL" id="KLT38681.1"/>
    </source>
</evidence>
<dbReference type="SUPFAM" id="SSF56300">
    <property type="entry name" value="Metallo-dependent phosphatases"/>
    <property type="match status" value="1"/>
</dbReference>
<comment type="subcellular location">
    <subcellularLocation>
        <location evidence="1">Membrane</location>
        <topology evidence="1">Multi-pass membrane protein</topology>
    </subcellularLocation>
</comment>
<proteinExistence type="predicted"/>
<feature type="domain" description="Calcineurin-like phosphoesterase" evidence="7">
    <location>
        <begin position="73"/>
        <end position="315"/>
    </location>
</feature>
<evidence type="ECO:0000256" key="2">
    <source>
        <dbReference type="ARBA" id="ARBA00022692"/>
    </source>
</evidence>
<dbReference type="EMBL" id="KQ087290">
    <property type="protein sequence ID" value="KLT38681.1"/>
    <property type="molecule type" value="Genomic_DNA"/>
</dbReference>
<keyword evidence="2 6" id="KW-0812">Transmembrane</keyword>
<dbReference type="GO" id="GO:0006506">
    <property type="term" value="P:GPI anchor biosynthetic process"/>
    <property type="evidence" value="ECO:0007669"/>
    <property type="project" value="InterPro"/>
</dbReference>
<sequence length="598" mass="67039">MTYAPRSPNIGGLQPRPRRSRLLSRTTQLLALRFGWVVVVIWYEAGEFFSSLSSCRFPDSKLRQVSGTDPTHVVLVADPHVPHPILSHPENARPWVNSVRQHMEELFMRKSWNVVRRLGRIDAVVFLGDMLDWGRGNLSDQEYEDYYQLFLSIFTLPQDVKTYYIPGNNDIPLARTSRYFSPLARQRYVEHFGAPNQVVNISNHSLVLLDAIGLVEEDYRRYASEVQFGEWDGVRGGVIEFVKKVGQERPPSPILVSHIPLARPESATCGPLSEHGRILKGVGPGYQNLLGSETSRFLLNEIKPDIVFSGDDHDYCEISHGGRIREVTVKSFSSNAGVRRPGLQLLSLVPPQPGEAGIADVPCILPDQLGVYQRVYAPLIILTFIYLFYMNIRAAWSRTHRLSEKSRLHIVEEKLERPVPLTLPSRRSAQHLQTLTMTRERHSGAGLSPGPSAPASPIASPRLGLHDDDDTHSPSLSRRSSYGADLNHADYPTPRRSASGGLLPLPNNTQTPRRVVTLPRMMSASEWASAAKAKDMSVLSLVADQSRGPIHRARSFARWLWRTRHSVIVRSTGDMLGIALPAILVWCLLNAMFAGWLF</sequence>
<evidence type="ECO:0000259" key="7">
    <source>
        <dbReference type="Pfam" id="PF00149"/>
    </source>
</evidence>